<dbReference type="Proteomes" id="UP000190541">
    <property type="component" value="Unassembled WGS sequence"/>
</dbReference>
<name>A0A1T5C801_9SPHI</name>
<proteinExistence type="predicted"/>
<dbReference type="RefSeq" id="WP_079716632.1">
    <property type="nucleotide sequence ID" value="NZ_FUYS01000004.1"/>
</dbReference>
<accession>A0A1T5C801</accession>
<keyword evidence="2" id="KW-1185">Reference proteome</keyword>
<gene>
    <name evidence="1" type="ORF">SAMN05660226_01920</name>
</gene>
<organism evidence="1 2">
    <name type="scientific">Parapedobacter luteus</name>
    <dbReference type="NCBI Taxonomy" id="623280"/>
    <lineage>
        <taxon>Bacteria</taxon>
        <taxon>Pseudomonadati</taxon>
        <taxon>Bacteroidota</taxon>
        <taxon>Sphingobacteriia</taxon>
        <taxon>Sphingobacteriales</taxon>
        <taxon>Sphingobacteriaceae</taxon>
        <taxon>Parapedobacter</taxon>
    </lineage>
</organism>
<protein>
    <submittedName>
        <fullName evidence="1">Uncharacterized protein</fullName>
    </submittedName>
</protein>
<reference evidence="1 2" key="1">
    <citation type="submission" date="2017-02" db="EMBL/GenBank/DDBJ databases">
        <authorList>
            <person name="Peterson S.W."/>
        </authorList>
    </citation>
    <scope>NUCLEOTIDE SEQUENCE [LARGE SCALE GENOMIC DNA]</scope>
    <source>
        <strain evidence="1 2">DSM 22899</strain>
    </source>
</reference>
<dbReference type="STRING" id="623280.SAMN05660226_01920"/>
<evidence type="ECO:0000313" key="1">
    <source>
        <dbReference type="EMBL" id="SKB55250.1"/>
    </source>
</evidence>
<evidence type="ECO:0000313" key="2">
    <source>
        <dbReference type="Proteomes" id="UP000190541"/>
    </source>
</evidence>
<dbReference type="AlphaFoldDB" id="A0A1T5C801"/>
<sequence length="127" mass="14339">MKKRISFFAIILGMIVFPTKFVESKMHLPKSGVKHDYRYSGIVYTNSPYNARFDFVFEPSGGTNSFFITQAYATIDGGIIEPVYNIDAIVHFVPYPNGIYTITGTFSTSNGVFTFNNEEFTVYIGIE</sequence>
<dbReference type="EMBL" id="FUYS01000004">
    <property type="protein sequence ID" value="SKB55250.1"/>
    <property type="molecule type" value="Genomic_DNA"/>
</dbReference>